<dbReference type="InterPro" id="IPR007300">
    <property type="entry name" value="CidB/LrgB"/>
</dbReference>
<dbReference type="Pfam" id="PF04172">
    <property type="entry name" value="LrgB"/>
    <property type="match status" value="1"/>
</dbReference>
<comment type="subcellular location">
    <subcellularLocation>
        <location evidence="1">Membrane</location>
        <topology evidence="1">Multi-pass membrane protein</topology>
    </subcellularLocation>
</comment>
<dbReference type="EMBL" id="QUWK01000002">
    <property type="protein sequence ID" value="RFU95797.1"/>
    <property type="molecule type" value="Genomic_DNA"/>
</dbReference>
<feature type="transmembrane region" description="Helical" evidence="5">
    <location>
        <begin position="205"/>
        <end position="225"/>
    </location>
</feature>
<protein>
    <submittedName>
        <fullName evidence="6">LrgB family protein</fullName>
    </submittedName>
</protein>
<keyword evidence="4 5" id="KW-0472">Membrane</keyword>
<name>A0A372MJ20_9SPIR</name>
<evidence type="ECO:0000256" key="5">
    <source>
        <dbReference type="SAM" id="Phobius"/>
    </source>
</evidence>
<dbReference type="GO" id="GO:0016020">
    <property type="term" value="C:membrane"/>
    <property type="evidence" value="ECO:0007669"/>
    <property type="project" value="UniProtKB-SubCell"/>
</dbReference>
<evidence type="ECO:0000256" key="1">
    <source>
        <dbReference type="ARBA" id="ARBA00004141"/>
    </source>
</evidence>
<dbReference type="RefSeq" id="WP_117329194.1">
    <property type="nucleotide sequence ID" value="NZ_QUWK01000002.1"/>
</dbReference>
<keyword evidence="7" id="KW-1185">Reference proteome</keyword>
<keyword evidence="2 5" id="KW-0812">Transmembrane</keyword>
<comment type="caution">
    <text evidence="6">The sequence shown here is derived from an EMBL/GenBank/DDBJ whole genome shotgun (WGS) entry which is preliminary data.</text>
</comment>
<proteinExistence type="predicted"/>
<keyword evidence="3 5" id="KW-1133">Transmembrane helix</keyword>
<evidence type="ECO:0000256" key="2">
    <source>
        <dbReference type="ARBA" id="ARBA00022692"/>
    </source>
</evidence>
<feature type="transmembrane region" description="Helical" evidence="5">
    <location>
        <begin position="63"/>
        <end position="81"/>
    </location>
</feature>
<dbReference type="PANTHER" id="PTHR30249:SF0">
    <property type="entry name" value="PLASTIDAL GLYCOLATE_GLYCERATE TRANSLOCATOR 1, CHLOROPLASTIC"/>
    <property type="match status" value="1"/>
</dbReference>
<gene>
    <name evidence="6" type="ORF">DYP60_01975</name>
</gene>
<dbReference type="Proteomes" id="UP000264002">
    <property type="component" value="Unassembled WGS sequence"/>
</dbReference>
<dbReference type="OrthoDB" id="9811701at2"/>
<feature type="transmembrane region" description="Helical" evidence="5">
    <location>
        <begin position="6"/>
        <end position="26"/>
    </location>
</feature>
<reference evidence="6 7" key="2">
    <citation type="submission" date="2018-09" db="EMBL/GenBank/DDBJ databases">
        <title>Genome of Sphaerochaeta halotolerans strain 4-11.</title>
        <authorList>
            <person name="Nazina T.N."/>
            <person name="Sokolova D.S."/>
        </authorList>
    </citation>
    <scope>NUCLEOTIDE SEQUENCE [LARGE SCALE GENOMIC DNA]</scope>
    <source>
        <strain evidence="6 7">4-11</strain>
    </source>
</reference>
<reference evidence="7" key="1">
    <citation type="submission" date="2018-08" db="EMBL/GenBank/DDBJ databases">
        <authorList>
            <person name="Grouzdev D.S."/>
            <person name="Krutkina M.S."/>
        </authorList>
    </citation>
    <scope>NUCLEOTIDE SEQUENCE [LARGE SCALE GENOMIC DNA]</scope>
    <source>
        <strain evidence="7">4-11</strain>
    </source>
</reference>
<evidence type="ECO:0000256" key="3">
    <source>
        <dbReference type="ARBA" id="ARBA00022989"/>
    </source>
</evidence>
<dbReference type="AlphaFoldDB" id="A0A372MJ20"/>
<accession>A0A372MJ20</accession>
<feature type="transmembrane region" description="Helical" evidence="5">
    <location>
        <begin position="33"/>
        <end position="51"/>
    </location>
</feature>
<evidence type="ECO:0000313" key="6">
    <source>
        <dbReference type="EMBL" id="RFU95797.1"/>
    </source>
</evidence>
<dbReference type="PANTHER" id="PTHR30249">
    <property type="entry name" value="PUTATIVE SEROTONIN TRANSPORTER"/>
    <property type="match status" value="1"/>
</dbReference>
<organism evidence="6 7">
    <name type="scientific">Sphaerochaeta halotolerans</name>
    <dbReference type="NCBI Taxonomy" id="2293840"/>
    <lineage>
        <taxon>Bacteria</taxon>
        <taxon>Pseudomonadati</taxon>
        <taxon>Spirochaetota</taxon>
        <taxon>Spirochaetia</taxon>
        <taxon>Spirochaetales</taxon>
        <taxon>Sphaerochaetaceae</taxon>
        <taxon>Sphaerochaeta</taxon>
    </lineage>
</organism>
<sequence>MLEIVNSPLFGISLSVFAFQAGLFINKKLKNPLANPLVIAMLLIIAVLLLFDIPLDAYEEGSSVIYMFITPVTAVLALSIYRQRDVLRQAFFPVVLGTLAGALAALSSVVVTCNLLGLDRTILASLLSKSVTTPIAIALTEQFGGLPALTIASTLISGVAGNLLAPVLAKLFGIKDAVAHGVGIGACSHALGTSKALEIGGVQGAMSSISLSFSALWTVLLAPLFF</sequence>
<evidence type="ECO:0000313" key="7">
    <source>
        <dbReference type="Proteomes" id="UP000264002"/>
    </source>
</evidence>
<feature type="transmembrane region" description="Helical" evidence="5">
    <location>
        <begin position="90"/>
        <end position="117"/>
    </location>
</feature>
<evidence type="ECO:0000256" key="4">
    <source>
        <dbReference type="ARBA" id="ARBA00023136"/>
    </source>
</evidence>